<keyword evidence="2" id="KW-1185">Reference proteome</keyword>
<protein>
    <submittedName>
        <fullName evidence="1">Uncharacterized protein</fullName>
    </submittedName>
</protein>
<dbReference type="EMBL" id="BGPR01002158">
    <property type="protein sequence ID" value="GBM68702.1"/>
    <property type="molecule type" value="Genomic_DNA"/>
</dbReference>
<dbReference type="AlphaFoldDB" id="A0A4Y2HTX4"/>
<sequence>MTMTTPELAPLSPNFRLQYSEENRWPSGKASEGFRLETRFPEDPPCIRACCTLIICNNQTSSLWWGAYVVNSDTAYPIGCKAKVDGGDPGVVWKYGEWGVAAQVSPSSSDRCSKLCVPSQTSPGVASKRAVNITKMNYSNRFRDYQFWTILHRKGLSGNESYERISGVLRYITLS</sequence>
<comment type="caution">
    <text evidence="1">The sequence shown here is derived from an EMBL/GenBank/DDBJ whole genome shotgun (WGS) entry which is preliminary data.</text>
</comment>
<evidence type="ECO:0000313" key="1">
    <source>
        <dbReference type="EMBL" id="GBM68702.1"/>
    </source>
</evidence>
<reference evidence="1 2" key="1">
    <citation type="journal article" date="2019" name="Sci. Rep.">
        <title>Orb-weaving spider Araneus ventricosus genome elucidates the spidroin gene catalogue.</title>
        <authorList>
            <person name="Kono N."/>
            <person name="Nakamura H."/>
            <person name="Ohtoshi R."/>
            <person name="Moran D.A.P."/>
            <person name="Shinohara A."/>
            <person name="Yoshida Y."/>
            <person name="Fujiwara M."/>
            <person name="Mori M."/>
            <person name="Tomita M."/>
            <person name="Arakawa K."/>
        </authorList>
    </citation>
    <scope>NUCLEOTIDE SEQUENCE [LARGE SCALE GENOMIC DNA]</scope>
</reference>
<name>A0A4Y2HTX4_ARAVE</name>
<proteinExistence type="predicted"/>
<gene>
    <name evidence="1" type="ORF">AVEN_170841_1</name>
</gene>
<dbReference type="Proteomes" id="UP000499080">
    <property type="component" value="Unassembled WGS sequence"/>
</dbReference>
<organism evidence="1 2">
    <name type="scientific">Araneus ventricosus</name>
    <name type="common">Orbweaver spider</name>
    <name type="synonym">Epeira ventricosa</name>
    <dbReference type="NCBI Taxonomy" id="182803"/>
    <lineage>
        <taxon>Eukaryota</taxon>
        <taxon>Metazoa</taxon>
        <taxon>Ecdysozoa</taxon>
        <taxon>Arthropoda</taxon>
        <taxon>Chelicerata</taxon>
        <taxon>Arachnida</taxon>
        <taxon>Araneae</taxon>
        <taxon>Araneomorphae</taxon>
        <taxon>Entelegynae</taxon>
        <taxon>Araneoidea</taxon>
        <taxon>Araneidae</taxon>
        <taxon>Araneus</taxon>
    </lineage>
</organism>
<accession>A0A4Y2HTX4</accession>
<evidence type="ECO:0000313" key="2">
    <source>
        <dbReference type="Proteomes" id="UP000499080"/>
    </source>
</evidence>